<gene>
    <name evidence="3" type="ORF">M0812_05610</name>
</gene>
<keyword evidence="2" id="KW-0472">Membrane</keyword>
<evidence type="ECO:0000313" key="4">
    <source>
        <dbReference type="Proteomes" id="UP001146793"/>
    </source>
</evidence>
<evidence type="ECO:0000256" key="2">
    <source>
        <dbReference type="SAM" id="Phobius"/>
    </source>
</evidence>
<feature type="transmembrane region" description="Helical" evidence="2">
    <location>
        <begin position="38"/>
        <end position="66"/>
    </location>
</feature>
<name>A0AAV8A9H6_9EUKA</name>
<dbReference type="AlphaFoldDB" id="A0AAV8A9H6"/>
<comment type="caution">
    <text evidence="3">The sequence shown here is derived from an EMBL/GenBank/DDBJ whole genome shotgun (WGS) entry which is preliminary data.</text>
</comment>
<evidence type="ECO:0000256" key="1">
    <source>
        <dbReference type="SAM" id="MobiDB-lite"/>
    </source>
</evidence>
<feature type="compositionally biased region" description="Basic and acidic residues" evidence="1">
    <location>
        <begin position="104"/>
        <end position="115"/>
    </location>
</feature>
<evidence type="ECO:0000313" key="3">
    <source>
        <dbReference type="EMBL" id="KAJ3449460.1"/>
    </source>
</evidence>
<accession>A0AAV8A9H6</accession>
<protein>
    <submittedName>
        <fullName evidence="3">Uncharacterized protein</fullName>
    </submittedName>
</protein>
<keyword evidence="2" id="KW-1133">Transmembrane helix</keyword>
<keyword evidence="2" id="KW-0812">Transmembrane</keyword>
<dbReference type="Proteomes" id="UP001146793">
    <property type="component" value="Unassembled WGS sequence"/>
</dbReference>
<dbReference type="EMBL" id="JANTQA010000012">
    <property type="protein sequence ID" value="KAJ3449460.1"/>
    <property type="molecule type" value="Genomic_DNA"/>
</dbReference>
<organism evidence="3 4">
    <name type="scientific">Anaeramoeba flamelloides</name>
    <dbReference type="NCBI Taxonomy" id="1746091"/>
    <lineage>
        <taxon>Eukaryota</taxon>
        <taxon>Metamonada</taxon>
        <taxon>Anaeramoebidae</taxon>
        <taxon>Anaeramoeba</taxon>
    </lineage>
</organism>
<reference evidence="3" key="1">
    <citation type="submission" date="2022-08" db="EMBL/GenBank/DDBJ databases">
        <title>Novel sulphate-reducing endosymbionts in the free-living metamonad Anaeramoeba.</title>
        <authorList>
            <person name="Jerlstrom-Hultqvist J."/>
            <person name="Cepicka I."/>
            <person name="Gallot-Lavallee L."/>
            <person name="Salas-Leiva D."/>
            <person name="Curtis B.A."/>
            <person name="Zahonova K."/>
            <person name="Pipaliya S."/>
            <person name="Dacks J."/>
            <person name="Roger A.J."/>
        </authorList>
    </citation>
    <scope>NUCLEOTIDE SEQUENCE</scope>
    <source>
        <strain evidence="3">Busselton2</strain>
    </source>
</reference>
<feature type="compositionally biased region" description="Low complexity" evidence="1">
    <location>
        <begin position="82"/>
        <end position="96"/>
    </location>
</feature>
<feature type="region of interest" description="Disordered" evidence="1">
    <location>
        <begin position="79"/>
        <end position="115"/>
    </location>
</feature>
<sequence length="115" mass="12992">MSNQPKNSNNNETSSPFASSNMEFTKQEVLLFGKQFKLLFLLIGLMVLISFFGIKGLIFGFVFYFLGTFFNKRDESLLPTYNNNNNNNRSNTTTNGGKKKGIHTLKDLPQKPKTG</sequence>
<proteinExistence type="predicted"/>